<reference evidence="2" key="1">
    <citation type="journal article" date="2019" name="Int. J. Syst. Evol. Microbiol.">
        <title>The Global Catalogue of Microorganisms (GCM) 10K type strain sequencing project: providing services to taxonomists for standard genome sequencing and annotation.</title>
        <authorList>
            <consortium name="The Broad Institute Genomics Platform"/>
            <consortium name="The Broad Institute Genome Sequencing Center for Infectious Disease"/>
            <person name="Wu L."/>
            <person name="Ma J."/>
        </authorList>
    </citation>
    <scope>NUCLEOTIDE SEQUENCE [LARGE SCALE GENOMIC DNA]</scope>
    <source>
        <strain evidence="2">TBRC 5781</strain>
    </source>
</reference>
<sequence>MQITIETLSPAMARILDVSADEISATTPLCGNEKWDSFAVLSAVAFAIEHTGRQLTIKDLANLETVEDFLKILRQ</sequence>
<protein>
    <recommendedName>
        <fullName evidence="3">Acyl carrier protein</fullName>
    </recommendedName>
</protein>
<dbReference type="Proteomes" id="UP001595697">
    <property type="component" value="Unassembled WGS sequence"/>
</dbReference>
<dbReference type="InterPro" id="IPR036736">
    <property type="entry name" value="ACP-like_sf"/>
</dbReference>
<keyword evidence="2" id="KW-1185">Reference proteome</keyword>
<dbReference type="RefSeq" id="WP_247259800.1">
    <property type="nucleotide sequence ID" value="NZ_JALJQZ010000004.1"/>
</dbReference>
<evidence type="ECO:0000313" key="1">
    <source>
        <dbReference type="EMBL" id="MFC3969498.1"/>
    </source>
</evidence>
<gene>
    <name evidence="1" type="ORF">ACFOVS_15395</name>
</gene>
<organism evidence="1 2">
    <name type="scientific">Rhizobium lemnae</name>
    <dbReference type="NCBI Taxonomy" id="1214924"/>
    <lineage>
        <taxon>Bacteria</taxon>
        <taxon>Pseudomonadati</taxon>
        <taxon>Pseudomonadota</taxon>
        <taxon>Alphaproteobacteria</taxon>
        <taxon>Hyphomicrobiales</taxon>
        <taxon>Rhizobiaceae</taxon>
        <taxon>Rhizobium/Agrobacterium group</taxon>
        <taxon>Rhizobium</taxon>
    </lineage>
</organism>
<proteinExistence type="predicted"/>
<dbReference type="Gene3D" id="1.10.1200.10">
    <property type="entry name" value="ACP-like"/>
    <property type="match status" value="1"/>
</dbReference>
<evidence type="ECO:0008006" key="3">
    <source>
        <dbReference type="Google" id="ProtNLM"/>
    </source>
</evidence>
<evidence type="ECO:0000313" key="2">
    <source>
        <dbReference type="Proteomes" id="UP001595697"/>
    </source>
</evidence>
<name>A0ABV8EC73_9HYPH</name>
<dbReference type="SUPFAM" id="SSF47336">
    <property type="entry name" value="ACP-like"/>
    <property type="match status" value="1"/>
</dbReference>
<dbReference type="EMBL" id="JBHSBD010000065">
    <property type="protein sequence ID" value="MFC3969498.1"/>
    <property type="molecule type" value="Genomic_DNA"/>
</dbReference>
<comment type="caution">
    <text evidence="1">The sequence shown here is derived from an EMBL/GenBank/DDBJ whole genome shotgun (WGS) entry which is preliminary data.</text>
</comment>
<accession>A0ABV8EC73</accession>